<dbReference type="InterPro" id="IPR006657">
    <property type="entry name" value="MoPterin_dinucl-bd_dom"/>
</dbReference>
<keyword evidence="3" id="KW-0411">Iron-sulfur</keyword>
<dbReference type="GO" id="GO:0051536">
    <property type="term" value="F:iron-sulfur cluster binding"/>
    <property type="evidence" value="ECO:0007669"/>
    <property type="project" value="UniProtKB-KW"/>
</dbReference>
<keyword evidence="8" id="KW-1185">Reference proteome</keyword>
<evidence type="ECO:0000256" key="1">
    <source>
        <dbReference type="ARBA" id="ARBA00022723"/>
    </source>
</evidence>
<dbReference type="InterPro" id="IPR014066">
    <property type="entry name" value="AioA/IdrA_lsu"/>
</dbReference>
<dbReference type="GO" id="GO:0003954">
    <property type="term" value="F:NADH dehydrogenase activity"/>
    <property type="evidence" value="ECO:0007669"/>
    <property type="project" value="TreeGrafter"/>
</dbReference>
<protein>
    <submittedName>
        <fullName evidence="7">Arsenite oxidase large subunit</fullName>
    </submittedName>
</protein>
<evidence type="ECO:0000259" key="4">
    <source>
        <dbReference type="Pfam" id="PF00384"/>
    </source>
</evidence>
<dbReference type="InterPro" id="IPR009010">
    <property type="entry name" value="Asp_de-COase-like_dom_sf"/>
</dbReference>
<dbReference type="InterPro" id="IPR050123">
    <property type="entry name" value="Prok_molybdopt-oxidoreductase"/>
</dbReference>
<dbReference type="Gene3D" id="3.40.50.740">
    <property type="match status" value="1"/>
</dbReference>
<evidence type="ECO:0000313" key="7">
    <source>
        <dbReference type="EMBL" id="TCS71708.1"/>
    </source>
</evidence>
<dbReference type="SUPFAM" id="SSF53706">
    <property type="entry name" value="Formate dehydrogenase/DMSO reductase, domains 1-3"/>
    <property type="match status" value="1"/>
</dbReference>
<name>A0A4V6NYR3_9PROT</name>
<dbReference type="Gene3D" id="2.40.40.20">
    <property type="match status" value="1"/>
</dbReference>
<keyword evidence="1" id="KW-0479">Metal-binding</keyword>
<keyword evidence="2" id="KW-0408">Iron</keyword>
<feature type="domain" description="Molybdopterin dinucleotide-binding" evidence="5">
    <location>
        <begin position="698"/>
        <end position="792"/>
    </location>
</feature>
<dbReference type="Pfam" id="PF00384">
    <property type="entry name" value="Molybdopterin"/>
    <property type="match status" value="1"/>
</dbReference>
<dbReference type="GO" id="GO:0016020">
    <property type="term" value="C:membrane"/>
    <property type="evidence" value="ECO:0007669"/>
    <property type="project" value="TreeGrafter"/>
</dbReference>
<dbReference type="GO" id="GO:0046872">
    <property type="term" value="F:metal ion binding"/>
    <property type="evidence" value="ECO:0007669"/>
    <property type="project" value="UniProtKB-KW"/>
</dbReference>
<dbReference type="NCBIfam" id="TIGR02693">
    <property type="entry name" value="arsenite_ox_L"/>
    <property type="match status" value="1"/>
</dbReference>
<dbReference type="Gene3D" id="3.30.200.200">
    <property type="match status" value="1"/>
</dbReference>
<dbReference type="PANTHER" id="PTHR43105">
    <property type="entry name" value="RESPIRATORY NITRATE REDUCTASE"/>
    <property type="match status" value="1"/>
</dbReference>
<dbReference type="CDD" id="cd02756">
    <property type="entry name" value="MopB_Arsenite-Ox"/>
    <property type="match status" value="1"/>
</dbReference>
<dbReference type="Proteomes" id="UP000295135">
    <property type="component" value="Unassembled WGS sequence"/>
</dbReference>
<evidence type="ECO:0000313" key="8">
    <source>
        <dbReference type="Proteomes" id="UP000295135"/>
    </source>
</evidence>
<evidence type="ECO:0000256" key="2">
    <source>
        <dbReference type="ARBA" id="ARBA00023004"/>
    </source>
</evidence>
<dbReference type="GO" id="GO:1990204">
    <property type="term" value="C:oxidoreductase complex"/>
    <property type="evidence" value="ECO:0007669"/>
    <property type="project" value="UniProtKB-ARBA"/>
</dbReference>
<dbReference type="EMBL" id="SLZY01000008">
    <property type="protein sequence ID" value="TCS71708.1"/>
    <property type="molecule type" value="Genomic_DNA"/>
</dbReference>
<feature type="domain" description="Molybdopterin oxidoreductase" evidence="4">
    <location>
        <begin position="120"/>
        <end position="575"/>
    </location>
</feature>
<evidence type="ECO:0000259" key="5">
    <source>
        <dbReference type="Pfam" id="PF01568"/>
    </source>
</evidence>
<proteinExistence type="predicted"/>
<accession>A0A4V6NYR3</accession>
<dbReference type="SUPFAM" id="SSF50692">
    <property type="entry name" value="ADC-like"/>
    <property type="match status" value="1"/>
</dbReference>
<dbReference type="RefSeq" id="WP_126460296.1">
    <property type="nucleotide sequence ID" value="NZ_AP018721.1"/>
</dbReference>
<evidence type="ECO:0000259" key="6">
    <source>
        <dbReference type="Pfam" id="PF18465"/>
    </source>
</evidence>
<dbReference type="InterPro" id="IPR006656">
    <property type="entry name" value="Mopterin_OxRdtase"/>
</dbReference>
<dbReference type="AlphaFoldDB" id="A0A4V6NYR3"/>
<sequence>MAKAKDRIALPPVNAQKTNMTCHFCIVGCGYHVYKWPENTEGGKAPHQNALGLDFRRQLPPFATIATPTQQNVVTDKDGRRHHILIVPDKECVVNQGGGSVRGLRMASYMYADGTLTGERLANPRLYTGDQWLETDWNQALALYAGVTKKILDNKGPREIGFVTFDHGGAGGGFENTWGSGKLMFTALQTPMVRIHNRQAYNSECHATREMGIMELNNSYEDAEVADCIMSIGNNPYETQTNYFLYHWMPNLQGSTVDKKKKWFPGEEVGPGKIIFVDPRRTPSIAICETAVGKDSVLHLDIQPGTDVALFNGLFTYVIDQGWIDRDFIAKRTKGFDEAAKANRMSLDECSRITGVPVAKLKQAAEWAYKPKAGGKMKRTMHAYEKGIIWGNDNYAIQSSLLDLVIATHNVGGRRGTGCVRMGGHQEGYARPPHPTGEKIYVDQEIINGKVQMMTFWGVNTFQTTCNAEQFRDAVLRRSEIVKQAMRKARGASTQEMVEAIYDAVANKGGLFVATINLYPTMMAEAAHLLLPAAHPGEMNLTSMNGERRLRLSQKFMDPPGSAKPDCLIAADIANTLKAMYEKEGNAKMADRFKGFNWKTEEDAFNDGFRYGGIKDVGGEIHSQGGDTGHLATYALLAKAGNNGVQLPIKEVKGDKLIGTEMLYTDKFGTDDGLAHFKPSPWKGLFPSVQKQKDKYRFWVNSGRTNEAWQSMYHDQYNPDIKERWPMAPVEINPADAAELGIASGDIVELYNDYGSTYAMAYLTEDAKRNHVFMQFGHYNGIQGDVTTEAVDRNVVPDYKHTWANLRKITGGAYKATVSFKSRRYAF</sequence>
<comment type="caution">
    <text evidence="7">The sequence shown here is derived from an EMBL/GenBank/DDBJ whole genome shotgun (WGS) entry which is preliminary data.</text>
</comment>
<dbReference type="OrthoDB" id="9810782at2"/>
<reference evidence="7 8" key="1">
    <citation type="submission" date="2019-03" db="EMBL/GenBank/DDBJ databases">
        <title>Genomic Encyclopedia of Type Strains, Phase IV (KMG-IV): sequencing the most valuable type-strain genomes for metagenomic binning, comparative biology and taxonomic classification.</title>
        <authorList>
            <person name="Goeker M."/>
        </authorList>
    </citation>
    <scope>NUCLEOTIDE SEQUENCE [LARGE SCALE GENOMIC DNA]</scope>
    <source>
        <strain evidence="7 8">DSM 103923</strain>
    </source>
</reference>
<dbReference type="Pfam" id="PF18465">
    <property type="entry name" value="Rieske_3"/>
    <property type="match status" value="1"/>
</dbReference>
<feature type="domain" description="Arsenite oxidase subunit AioA/Iodate reductase subunit IdrA 3Fe-4S cluster" evidence="6">
    <location>
        <begin position="22"/>
        <end position="115"/>
    </location>
</feature>
<dbReference type="GO" id="GO:0022904">
    <property type="term" value="P:respiratory electron transport chain"/>
    <property type="evidence" value="ECO:0007669"/>
    <property type="project" value="TreeGrafter"/>
</dbReference>
<evidence type="ECO:0000256" key="3">
    <source>
        <dbReference type="ARBA" id="ARBA00023014"/>
    </source>
</evidence>
<dbReference type="InterPro" id="IPR041632">
    <property type="entry name" value="AioA/IdrA_3Fe-4S"/>
</dbReference>
<organism evidence="7 8">
    <name type="scientific">Sulfuritortus calidifontis</name>
    <dbReference type="NCBI Taxonomy" id="1914471"/>
    <lineage>
        <taxon>Bacteria</taxon>
        <taxon>Pseudomonadati</taxon>
        <taxon>Pseudomonadota</taxon>
        <taxon>Betaproteobacteria</taxon>
        <taxon>Nitrosomonadales</taxon>
        <taxon>Thiobacillaceae</taxon>
        <taxon>Sulfuritortus</taxon>
    </lineage>
</organism>
<gene>
    <name evidence="7" type="ORF">EDC61_10851</name>
</gene>
<dbReference type="GO" id="GO:0043546">
    <property type="term" value="F:molybdopterin cofactor binding"/>
    <property type="evidence" value="ECO:0007669"/>
    <property type="project" value="InterPro"/>
</dbReference>
<dbReference type="Gene3D" id="3.40.228.10">
    <property type="entry name" value="Dimethylsulfoxide Reductase, domain 2"/>
    <property type="match status" value="1"/>
</dbReference>
<dbReference type="Pfam" id="PF01568">
    <property type="entry name" value="Molydop_binding"/>
    <property type="match status" value="1"/>
</dbReference>
<dbReference type="PANTHER" id="PTHR43105:SF10">
    <property type="entry name" value="NADH-QUINONE OXIDOREDUCTASE SUBUNIT G"/>
    <property type="match status" value="1"/>
</dbReference>